<feature type="compositionally biased region" description="Polar residues" evidence="4">
    <location>
        <begin position="744"/>
        <end position="755"/>
    </location>
</feature>
<comment type="subcellular location">
    <subcellularLocation>
        <location evidence="1">Nucleus</location>
    </subcellularLocation>
</comment>
<evidence type="ECO:0000256" key="1">
    <source>
        <dbReference type="ARBA" id="ARBA00004123"/>
    </source>
</evidence>
<feature type="compositionally biased region" description="Low complexity" evidence="4">
    <location>
        <begin position="45"/>
        <end position="56"/>
    </location>
</feature>
<comment type="caution">
    <text evidence="6">The sequence shown here is derived from an EMBL/GenBank/DDBJ whole genome shotgun (WGS) entry which is preliminary data.</text>
</comment>
<feature type="compositionally biased region" description="Polar residues" evidence="4">
    <location>
        <begin position="99"/>
        <end position="115"/>
    </location>
</feature>
<feature type="compositionally biased region" description="Basic and acidic residues" evidence="4">
    <location>
        <begin position="763"/>
        <end position="774"/>
    </location>
</feature>
<proteinExistence type="predicted"/>
<feature type="compositionally biased region" description="Basic and acidic residues" evidence="4">
    <location>
        <begin position="192"/>
        <end position="202"/>
    </location>
</feature>
<feature type="compositionally biased region" description="Low complexity" evidence="4">
    <location>
        <begin position="732"/>
        <end position="742"/>
    </location>
</feature>
<keyword evidence="2" id="KW-0227">DNA damage</keyword>
<feature type="compositionally biased region" description="Basic and acidic residues" evidence="4">
    <location>
        <begin position="834"/>
        <end position="854"/>
    </location>
</feature>
<feature type="region of interest" description="Disordered" evidence="4">
    <location>
        <begin position="1"/>
        <end position="28"/>
    </location>
</feature>
<dbReference type="SUPFAM" id="SSF52113">
    <property type="entry name" value="BRCT domain"/>
    <property type="match status" value="1"/>
</dbReference>
<evidence type="ECO:0000313" key="7">
    <source>
        <dbReference type="Proteomes" id="UP001396898"/>
    </source>
</evidence>
<evidence type="ECO:0000259" key="5">
    <source>
        <dbReference type="PROSITE" id="PS50172"/>
    </source>
</evidence>
<dbReference type="InterPro" id="IPR001357">
    <property type="entry name" value="BRCT_dom"/>
</dbReference>
<feature type="region of interest" description="Disordered" evidence="4">
    <location>
        <begin position="833"/>
        <end position="854"/>
    </location>
</feature>
<organism evidence="6 7">
    <name type="scientific">Apiospora marii</name>
    <dbReference type="NCBI Taxonomy" id="335849"/>
    <lineage>
        <taxon>Eukaryota</taxon>
        <taxon>Fungi</taxon>
        <taxon>Dikarya</taxon>
        <taxon>Ascomycota</taxon>
        <taxon>Pezizomycotina</taxon>
        <taxon>Sordariomycetes</taxon>
        <taxon>Xylariomycetidae</taxon>
        <taxon>Amphisphaeriales</taxon>
        <taxon>Apiosporaceae</taxon>
        <taxon>Apiospora</taxon>
    </lineage>
</organism>
<accession>A0ABR1RID1</accession>
<dbReference type="InterPro" id="IPR036420">
    <property type="entry name" value="BRCT_dom_sf"/>
</dbReference>
<feature type="compositionally biased region" description="Polar residues" evidence="4">
    <location>
        <begin position="205"/>
        <end position="215"/>
    </location>
</feature>
<gene>
    <name evidence="6" type="ORF">PG991_010397</name>
</gene>
<dbReference type="PANTHER" id="PTHR15321:SF3">
    <property type="entry name" value="TP53-BINDING PROTEIN 1"/>
    <property type="match status" value="1"/>
</dbReference>
<name>A0ABR1RID1_9PEZI</name>
<feature type="region of interest" description="Disordered" evidence="4">
    <location>
        <begin position="43"/>
        <end position="124"/>
    </location>
</feature>
<sequence>MARPKKPAKSLPKAEERAYNGENETQDSQVIFDEYHAIHGIGQLSSSPVHSTVPSSRHQGEFVRPFSSKGPASVPSDQHCDDLKNYITALTGKPDRHYMQQQTTPAANASHASTSRPPPPTVNRATVIAAEAPITFERRRSTATIQFQSKSVAGSNTAAADHAALPTLRPKPALTSKMNDGSQSPTQSNEGRSYEQYREIRGETLASSQLKSTDSGGRYESQRSHAESDHEHSTLHEDETGAVNFDLGQFGPAAANDLNDADTDSGSEDGRDEYPSTVPVSQPRRSSSILPPPFVRNSSTGIPPPETPALATRLVHAGGTAEPLMHSSQLFANTQFTSAVKKAASPTSSRPSPEINQNTISPNPQLLSSPLRERGLRTSPLQAVGTSSPYVPPPSSGPIPTTQNPYDALESPQAKPQRTRSVPEPIREYVSVRSSPSVRQTSVEVPDDSGAANSESDADHELRRRQRRAKRKQEKATRSLMSIPISRPSSRSEELVEVPSTSRRKFGSRSADPIAYGNNEEAQETVLDSQNAGTKSTEASKDTESHGKRTRGAAPREIGISSSDIPLLPRGNSANLPGSRDLIPETSPAGTAAAAEPKDPSLPAPSLPTQSNETTEAASTPVLPPSKRLKRTHVEESDEIAMSDPGEQTQPIMRSSPPVPSTAPVVTSQPSQPSRRPARRPVVATPQPVPSSSAPDTADPGTRSSTLTSLSATPNVSSSTTPNTEDGEEAPKNNASSPAAAKVQRQSRPRSNLKTYSPARKSGQRDRVRKEPSRLARHSSVSTDELARPSPSPASVAGQTRGARSFRSFKDTSLQFPSGIFSGMIFVTTIGSSDNDRRKKTEAQKREEAEKEEKKEKVEAIIRKGGGQIMNAGFHDLFVEKSCVVPEAASKRLASSLGLTTEAANAGFTALITDNCSRKAKYMQALALGLPCLSWNWVSACDAKGSLVDWLPYMLCAGPSTVLDGAFKSRDLPGYDASCAKLSETISQRPKLLGETSVLLVVKKTKTQKNEKRCEFYAFLAHVLGADLERANTPTEAGEKLREREDAGSPFDWVYPDGDDTIFNVMAGGPPTQAGNTKKRKRQSTTNSVSGSFGTPLRSMPRILTDELIIQSLILGRLIEDGEMQ</sequence>
<feature type="compositionally biased region" description="Polar residues" evidence="4">
    <location>
        <begin position="1084"/>
        <end position="1093"/>
    </location>
</feature>
<feature type="compositionally biased region" description="Polar residues" evidence="4">
    <location>
        <begin position="607"/>
        <end position="618"/>
    </location>
</feature>
<dbReference type="PROSITE" id="PS50172">
    <property type="entry name" value="BRCT"/>
    <property type="match status" value="1"/>
</dbReference>
<evidence type="ECO:0000256" key="3">
    <source>
        <dbReference type="ARBA" id="ARBA00023242"/>
    </source>
</evidence>
<feature type="domain" description="BRCT" evidence="5">
    <location>
        <begin position="816"/>
        <end position="955"/>
    </location>
</feature>
<evidence type="ECO:0000256" key="2">
    <source>
        <dbReference type="ARBA" id="ARBA00022763"/>
    </source>
</evidence>
<feature type="compositionally biased region" description="Polar residues" evidence="4">
    <location>
        <begin position="278"/>
        <end position="289"/>
    </location>
</feature>
<feature type="compositionally biased region" description="Polar residues" evidence="4">
    <location>
        <begin position="147"/>
        <end position="158"/>
    </location>
</feature>
<protein>
    <recommendedName>
        <fullName evidence="5">BRCT domain-containing protein</fullName>
    </recommendedName>
</protein>
<dbReference type="InterPro" id="IPR047249">
    <property type="entry name" value="BRCT_p53bp1-like_rpt1"/>
</dbReference>
<reference evidence="6 7" key="1">
    <citation type="submission" date="2023-01" db="EMBL/GenBank/DDBJ databases">
        <title>Analysis of 21 Apiospora genomes using comparative genomics revels a genus with tremendous synthesis potential of carbohydrate active enzymes and secondary metabolites.</title>
        <authorList>
            <person name="Sorensen T."/>
        </authorList>
    </citation>
    <scope>NUCLEOTIDE SEQUENCE [LARGE SCALE GENOMIC DNA]</scope>
    <source>
        <strain evidence="6 7">CBS 20057</strain>
    </source>
</reference>
<feature type="compositionally biased region" description="Polar residues" evidence="4">
    <location>
        <begin position="526"/>
        <end position="537"/>
    </location>
</feature>
<dbReference type="Gene3D" id="3.40.50.10190">
    <property type="entry name" value="BRCT domain"/>
    <property type="match status" value="1"/>
</dbReference>
<feature type="region of interest" description="Disordered" evidence="4">
    <location>
        <begin position="147"/>
        <end position="309"/>
    </location>
</feature>
<feature type="region of interest" description="Disordered" evidence="4">
    <location>
        <begin position="1067"/>
        <end position="1096"/>
    </location>
</feature>
<feature type="compositionally biased region" description="Low complexity" evidence="4">
    <location>
        <begin position="702"/>
        <end position="724"/>
    </location>
</feature>
<dbReference type="EMBL" id="JAQQWI010000015">
    <property type="protein sequence ID" value="KAK8013022.1"/>
    <property type="molecule type" value="Genomic_DNA"/>
</dbReference>
<feature type="compositionally biased region" description="Basic residues" evidence="4">
    <location>
        <begin position="463"/>
        <end position="473"/>
    </location>
</feature>
<feature type="compositionally biased region" description="Polar residues" evidence="4">
    <location>
        <begin position="345"/>
        <end position="368"/>
    </location>
</feature>
<dbReference type="InterPro" id="IPR047252">
    <property type="entry name" value="TP53BP1-like"/>
</dbReference>
<feature type="region of interest" description="Disordered" evidence="4">
    <location>
        <begin position="342"/>
        <end position="803"/>
    </location>
</feature>
<feature type="compositionally biased region" description="Low complexity" evidence="4">
    <location>
        <begin position="662"/>
        <end position="686"/>
    </location>
</feature>
<feature type="compositionally biased region" description="Basic and acidic residues" evidence="4">
    <location>
        <begin position="220"/>
        <end position="239"/>
    </location>
</feature>
<feature type="compositionally biased region" description="Polar residues" evidence="4">
    <location>
        <begin position="432"/>
        <end position="443"/>
    </location>
</feature>
<dbReference type="Proteomes" id="UP001396898">
    <property type="component" value="Unassembled WGS sequence"/>
</dbReference>
<evidence type="ECO:0000313" key="6">
    <source>
        <dbReference type="EMBL" id="KAK8013022.1"/>
    </source>
</evidence>
<feature type="compositionally biased region" description="Polar residues" evidence="4">
    <location>
        <begin position="176"/>
        <end position="191"/>
    </location>
</feature>
<keyword evidence="7" id="KW-1185">Reference proteome</keyword>
<evidence type="ECO:0000256" key="4">
    <source>
        <dbReference type="SAM" id="MobiDB-lite"/>
    </source>
</evidence>
<feature type="compositionally biased region" description="Basic and acidic residues" evidence="4">
    <location>
        <begin position="538"/>
        <end position="547"/>
    </location>
</feature>
<dbReference type="CDD" id="cd17745">
    <property type="entry name" value="BRCT_p53bp1_rpt1"/>
    <property type="match status" value="1"/>
</dbReference>
<keyword evidence="3" id="KW-0539">Nucleus</keyword>
<dbReference type="PANTHER" id="PTHR15321">
    <property type="entry name" value="TUMOR SUPPRESSOR P53-BINDING PROTEIN 1"/>
    <property type="match status" value="1"/>
</dbReference>